<dbReference type="AlphaFoldDB" id="Q06PV2"/>
<evidence type="ECO:0000259" key="2">
    <source>
        <dbReference type="SMART" id="SM00460"/>
    </source>
</evidence>
<dbReference type="GO" id="GO:0008233">
    <property type="term" value="F:peptidase activity"/>
    <property type="evidence" value="ECO:0007669"/>
    <property type="project" value="UniProtKB-KW"/>
</dbReference>
<organism evidence="3">
    <name type="scientific">Mannheimia haemolytica</name>
    <name type="common">Pasteurella haemolytica</name>
    <dbReference type="NCBI Taxonomy" id="75985"/>
    <lineage>
        <taxon>Bacteria</taxon>
        <taxon>Pseudomonadati</taxon>
        <taxon>Pseudomonadota</taxon>
        <taxon>Gammaproteobacteria</taxon>
        <taxon>Pasteurellales</taxon>
        <taxon>Pasteurellaceae</taxon>
        <taxon>Mannheimia</taxon>
    </lineage>
</organism>
<dbReference type="EMBL" id="DQ680258">
    <property type="protein sequence ID" value="ABG89215.1"/>
    <property type="molecule type" value="Genomic_DNA"/>
</dbReference>
<feature type="chain" id="PRO_5004165308" evidence="1">
    <location>
        <begin position="45"/>
        <end position="394"/>
    </location>
</feature>
<dbReference type="Gene3D" id="3.10.620.30">
    <property type="match status" value="1"/>
</dbReference>
<dbReference type="SMART" id="SM00460">
    <property type="entry name" value="TGc"/>
    <property type="match status" value="1"/>
</dbReference>
<dbReference type="InterPro" id="IPR002931">
    <property type="entry name" value="Transglutaminase-like"/>
</dbReference>
<dbReference type="InterPro" id="IPR038765">
    <property type="entry name" value="Papain-like_cys_pep_sf"/>
</dbReference>
<gene>
    <name evidence="3" type="ORF">mh0969</name>
</gene>
<sequence length="394" mass="43960">MQPQSVVRILNMLSFNCFFTLIRIISMNKLIASLVASSCATAFAAPVQQNNFHTTTHTYEFTQSYDLVVPQGSKGTTNLWIPLPSDTDYQTVKSIEFEGSYKNAYITENNAYGAKTLFATWDTDAPKRDLKVKMVIQTQDREPMAQGALANYQMPEKITYSVDVLEYLKPTAHIKTDGIVKEYADKIVGNEQNPLKKAELIHKWIVDNMERDNSVLGCGDGDVEKILTTKVLKGKCTDINSVFVALARASNIPAREVFGIRLGQAVKMGQYSKTAFGSSKDGVANESGGQHCRAEFYLAGFGWVPVDSADVAKMRLAEKKDVDDADVQAVSKYLFGNWEMNWVGFNHGRDFDLYPQPELTPLNNFGYPYAEVGGDPLNSFEAKEFGYEFISKEL</sequence>
<evidence type="ECO:0000313" key="3">
    <source>
        <dbReference type="EMBL" id="ABG89215.1"/>
    </source>
</evidence>
<keyword evidence="3" id="KW-0378">Hydrolase</keyword>
<dbReference type="Pfam" id="PF01841">
    <property type="entry name" value="Transglut_core"/>
    <property type="match status" value="1"/>
</dbReference>
<accession>Q06PV2</accession>
<dbReference type="GO" id="GO:0006508">
    <property type="term" value="P:proteolysis"/>
    <property type="evidence" value="ECO:0007669"/>
    <property type="project" value="UniProtKB-KW"/>
</dbReference>
<proteinExistence type="predicted"/>
<dbReference type="PANTHER" id="PTHR38339">
    <property type="entry name" value="TRANSGLUTAMINASE DOMAIN PROTEIN"/>
    <property type="match status" value="1"/>
</dbReference>
<keyword evidence="1" id="KW-0732">Signal</keyword>
<feature type="signal peptide" evidence="1">
    <location>
        <begin position="1"/>
        <end position="44"/>
    </location>
</feature>
<evidence type="ECO:0000256" key="1">
    <source>
        <dbReference type="SAM" id="SignalP"/>
    </source>
</evidence>
<name>Q06PV2_MANHA</name>
<keyword evidence="3" id="KW-0645">Protease</keyword>
<reference evidence="3" key="1">
    <citation type="journal article" date="2007" name="Vet. Microbiol.">
        <title>The response of Mannheimia haemolytica to iron limitation: implications for the acquisition of iron in the bovine lung.</title>
        <authorList>
            <person name="Roehrig S.C."/>
            <person name="Tran H.Q."/>
            <person name="Spehr V."/>
            <person name="Gunkel N."/>
            <person name="Selzer P.M."/>
            <person name="Ullrich H.J."/>
        </authorList>
    </citation>
    <scope>NUCLEOTIDE SEQUENCE</scope>
    <source>
        <strain evidence="3">A1</strain>
    </source>
</reference>
<feature type="domain" description="Transglutaminase-like" evidence="2">
    <location>
        <begin position="228"/>
        <end position="310"/>
    </location>
</feature>
<dbReference type="PANTHER" id="PTHR38339:SF1">
    <property type="entry name" value="TRANSGLUTAMINASE-LIKE DOMAIN-CONTAINING PROTEIN"/>
    <property type="match status" value="1"/>
</dbReference>
<protein>
    <submittedName>
        <fullName evidence="3">Putative secreted cysteine protease</fullName>
    </submittedName>
</protein>
<dbReference type="SUPFAM" id="SSF54001">
    <property type="entry name" value="Cysteine proteinases"/>
    <property type="match status" value="1"/>
</dbReference>